<proteinExistence type="predicted"/>
<organism evidence="2">
    <name type="scientific">Melanaphis sacchari</name>
    <dbReference type="NCBI Taxonomy" id="742174"/>
    <lineage>
        <taxon>Eukaryota</taxon>
        <taxon>Metazoa</taxon>
        <taxon>Ecdysozoa</taxon>
        <taxon>Arthropoda</taxon>
        <taxon>Hexapoda</taxon>
        <taxon>Insecta</taxon>
        <taxon>Pterygota</taxon>
        <taxon>Neoptera</taxon>
        <taxon>Paraneoptera</taxon>
        <taxon>Hemiptera</taxon>
        <taxon>Sternorrhyncha</taxon>
        <taxon>Aphidomorpha</taxon>
        <taxon>Aphidoidea</taxon>
        <taxon>Aphididae</taxon>
        <taxon>Aphidini</taxon>
        <taxon>Melanaphis</taxon>
    </lineage>
</organism>
<dbReference type="GO" id="GO:0005666">
    <property type="term" value="C:RNA polymerase III complex"/>
    <property type="evidence" value="ECO:0007669"/>
    <property type="project" value="TreeGrafter"/>
</dbReference>
<evidence type="ECO:0000313" key="2">
    <source>
        <dbReference type="EMBL" id="MBW18503.1"/>
    </source>
</evidence>
<feature type="compositionally biased region" description="Acidic residues" evidence="1">
    <location>
        <begin position="158"/>
        <end position="167"/>
    </location>
</feature>
<gene>
    <name evidence="2" type="primary">POLR3E_1</name>
</gene>
<reference evidence="2" key="1">
    <citation type="submission" date="2017-10" db="EMBL/GenBank/DDBJ databases">
        <title>Transcriptome Assembly of Sugarcane Aphid Adults.</title>
        <authorList>
            <person name="Scully E.D."/>
            <person name="Palmer N.A."/>
            <person name="Geib S.M."/>
            <person name="Sarath G."/>
            <person name="Sattler S.E."/>
        </authorList>
    </citation>
    <scope>NUCLEOTIDE SEQUENCE</scope>
    <source>
        <tissue evidence="2">Whole body</tissue>
    </source>
</reference>
<feature type="compositionally biased region" description="Basic and acidic residues" evidence="1">
    <location>
        <begin position="172"/>
        <end position="187"/>
    </location>
</feature>
<dbReference type="GO" id="GO:0042797">
    <property type="term" value="P:tRNA transcription by RNA polymerase III"/>
    <property type="evidence" value="ECO:0007669"/>
    <property type="project" value="TreeGrafter"/>
</dbReference>
<keyword evidence="2" id="KW-0240">DNA-directed RNA polymerase</keyword>
<keyword evidence="2" id="KW-0804">Transcription</keyword>
<dbReference type="PANTHER" id="PTHR12069:SF0">
    <property type="entry name" value="DNA-DIRECTED RNA POLYMERASE III SUBUNIT RPC5"/>
    <property type="match status" value="1"/>
</dbReference>
<evidence type="ECO:0000256" key="1">
    <source>
        <dbReference type="SAM" id="MobiDB-lite"/>
    </source>
</evidence>
<dbReference type="Pfam" id="PF04801">
    <property type="entry name" value="RPC5"/>
    <property type="match status" value="1"/>
</dbReference>
<accession>A0A2H8TW35</accession>
<sequence>MDNETDDDEIIKEIPVFLSDDTMQLLLLHYPTRLSINDKLLSSTVTQCKYKSECEELEISYALDTDKNYDKSHGQELAAEMDKTSKDKSSYPSGMVDHLSFESHNTSSNTTDMIMYTSGKSFHLCPLKKTLNMLPKLSHIDKIDLKDDNKKSSLNQNESEDDEEESEQIMAKFKDRPGKKSEKKKMQEMVKQRAMEPWIDLSFVPNGHYFSRGELDKFLLPQSNIIDEKDPDLSITKIEKEVIDENINAIRARQLSYNEIKSFSLEKKIKILLFNAKIISTKMLMNLLHKCGVPTDESVTTILNHLKEIAVLVRGNWTIKSEELYPDNSISSHFGLSFEIMRLLRDYIIHLLDSNQIVNRKNIGKMFNAPPEEVKDVLTSVAVLDENKTWKLLVTDNDGFLETVDNYNEICKEQSSWWTTRVKQINNWLEQKPKKNSIRG</sequence>
<dbReference type="AlphaFoldDB" id="A0A2H8TW35"/>
<dbReference type="PANTHER" id="PTHR12069">
    <property type="entry name" value="DNA-DIRECTED RNA POLYMERASES III 80 KDA POLYPEPTIDE RNA POLYMERASE III SUBUNIT 5"/>
    <property type="match status" value="1"/>
</dbReference>
<dbReference type="OrthoDB" id="340681at2759"/>
<protein>
    <submittedName>
        <fullName evidence="2">DNA-directed RNA polymerase III subunit RPC5</fullName>
    </submittedName>
</protein>
<name>A0A2H8TW35_9HEMI</name>
<dbReference type="EMBL" id="GFXV01006698">
    <property type="protein sequence ID" value="MBW18503.1"/>
    <property type="molecule type" value="Transcribed_RNA"/>
</dbReference>
<feature type="region of interest" description="Disordered" evidence="1">
    <location>
        <begin position="148"/>
        <end position="187"/>
    </location>
</feature>
<dbReference type="InterPro" id="IPR006886">
    <property type="entry name" value="RNA_pol_III_Rpc5"/>
</dbReference>